<dbReference type="STRING" id="428992.SAMN05216272_102688"/>
<dbReference type="FunFam" id="3.40.50.1820:FF:000089">
    <property type="entry name" value="Alpha/beta hydrolase"/>
    <property type="match status" value="1"/>
</dbReference>
<organism evidence="5 6">
    <name type="scientific">Pseudomonas panipatensis</name>
    <dbReference type="NCBI Taxonomy" id="428992"/>
    <lineage>
        <taxon>Bacteria</taxon>
        <taxon>Pseudomonadati</taxon>
        <taxon>Pseudomonadota</taxon>
        <taxon>Gammaproteobacteria</taxon>
        <taxon>Pseudomonadales</taxon>
        <taxon>Pseudomonadaceae</taxon>
        <taxon>Pseudomonas</taxon>
    </lineage>
</organism>
<sequence length="308" mass="33018">MSLDPQMQYLLDQFAGAFALDFAQLDAGTYRNLADQGLPGLAPLALAEVRELRVAGAAGELPARLYRPQAGDALPLLVFLHGGGFVAGTLDTHDDLCRRLALASGAAVVSVAYRLAPEAPFPAAPEDCYRATCDLHARAAELGVDASRLAIAGDSAGGNLAIAVARLARQRGGPRIAALCLFYPVTDQACDSASYREFAEGYFLEAQMMQWFWRQYLPAATAHDEALVSPLRADDLAGLPPTCVFSAEFDPLRDEGEAFARRLLDCGVEARLVRAKGMIHGFASFAPFVVRAAEHLQDAAAWLRRALV</sequence>
<gene>
    <name evidence="5" type="ORF">SAMN05216272_102688</name>
</gene>
<dbReference type="InterPro" id="IPR013094">
    <property type="entry name" value="AB_hydrolase_3"/>
</dbReference>
<dbReference type="OrthoDB" id="9806180at2"/>
<dbReference type="GO" id="GO:0016787">
    <property type="term" value="F:hydrolase activity"/>
    <property type="evidence" value="ECO:0007669"/>
    <property type="project" value="UniProtKB-KW"/>
</dbReference>
<keyword evidence="2" id="KW-0378">Hydrolase</keyword>
<dbReference type="PANTHER" id="PTHR48081">
    <property type="entry name" value="AB HYDROLASE SUPERFAMILY PROTEIN C4A8.06C"/>
    <property type="match status" value="1"/>
</dbReference>
<dbReference type="SUPFAM" id="SSF53474">
    <property type="entry name" value="alpha/beta-Hydrolases"/>
    <property type="match status" value="1"/>
</dbReference>
<keyword evidence="6" id="KW-1185">Reference proteome</keyword>
<evidence type="ECO:0000259" key="4">
    <source>
        <dbReference type="Pfam" id="PF07859"/>
    </source>
</evidence>
<dbReference type="AlphaFoldDB" id="A0A1G8ENS8"/>
<dbReference type="InterPro" id="IPR002168">
    <property type="entry name" value="Lipase_GDXG_HIS_AS"/>
</dbReference>
<feature type="domain" description="Alpha/beta hydrolase fold-3" evidence="4">
    <location>
        <begin position="77"/>
        <end position="283"/>
    </location>
</feature>
<dbReference type="PANTHER" id="PTHR48081:SF8">
    <property type="entry name" value="ALPHA_BETA HYDROLASE FOLD-3 DOMAIN-CONTAINING PROTEIN-RELATED"/>
    <property type="match status" value="1"/>
</dbReference>
<feature type="active site" evidence="3">
    <location>
        <position position="155"/>
    </location>
</feature>
<dbReference type="Gene3D" id="3.40.50.1820">
    <property type="entry name" value="alpha/beta hydrolase"/>
    <property type="match status" value="1"/>
</dbReference>
<dbReference type="InterPro" id="IPR050300">
    <property type="entry name" value="GDXG_lipolytic_enzyme"/>
</dbReference>
<name>A0A1G8ENS8_9PSED</name>
<evidence type="ECO:0000256" key="1">
    <source>
        <dbReference type="ARBA" id="ARBA00010515"/>
    </source>
</evidence>
<evidence type="ECO:0000256" key="3">
    <source>
        <dbReference type="PROSITE-ProRule" id="PRU10038"/>
    </source>
</evidence>
<dbReference type="InterPro" id="IPR033140">
    <property type="entry name" value="Lipase_GDXG_put_SER_AS"/>
</dbReference>
<reference evidence="6" key="1">
    <citation type="submission" date="2016-10" db="EMBL/GenBank/DDBJ databases">
        <authorList>
            <person name="Varghese N."/>
            <person name="Submissions S."/>
        </authorList>
    </citation>
    <scope>NUCLEOTIDE SEQUENCE [LARGE SCALE GENOMIC DNA]</scope>
    <source>
        <strain evidence="6">CCM 7469</strain>
    </source>
</reference>
<accession>A0A1G8ENS8</accession>
<dbReference type="Pfam" id="PF07859">
    <property type="entry name" value="Abhydrolase_3"/>
    <property type="match status" value="1"/>
</dbReference>
<dbReference type="RefSeq" id="WP_090261927.1">
    <property type="nucleotide sequence ID" value="NZ_FNDS01000002.1"/>
</dbReference>
<comment type="similarity">
    <text evidence="1">Belongs to the 'GDXG' lipolytic enzyme family.</text>
</comment>
<dbReference type="InterPro" id="IPR029058">
    <property type="entry name" value="AB_hydrolase_fold"/>
</dbReference>
<protein>
    <submittedName>
        <fullName evidence="5">Acetyl esterase</fullName>
    </submittedName>
</protein>
<evidence type="ECO:0000313" key="6">
    <source>
        <dbReference type="Proteomes" id="UP000199636"/>
    </source>
</evidence>
<dbReference type="PROSITE" id="PS01173">
    <property type="entry name" value="LIPASE_GDXG_HIS"/>
    <property type="match status" value="1"/>
</dbReference>
<dbReference type="Proteomes" id="UP000199636">
    <property type="component" value="Unassembled WGS sequence"/>
</dbReference>
<dbReference type="PROSITE" id="PS01174">
    <property type="entry name" value="LIPASE_GDXG_SER"/>
    <property type="match status" value="1"/>
</dbReference>
<evidence type="ECO:0000313" key="5">
    <source>
        <dbReference type="EMBL" id="SDH71566.1"/>
    </source>
</evidence>
<dbReference type="EMBL" id="FNDS01000002">
    <property type="protein sequence ID" value="SDH71566.1"/>
    <property type="molecule type" value="Genomic_DNA"/>
</dbReference>
<evidence type="ECO:0000256" key="2">
    <source>
        <dbReference type="ARBA" id="ARBA00022801"/>
    </source>
</evidence>
<proteinExistence type="inferred from homology"/>